<dbReference type="HOGENOM" id="CLU_3002165_0_0_1"/>
<organism evidence="1 2">
    <name type="scientific">Pisolithus tinctorius Marx 270</name>
    <dbReference type="NCBI Taxonomy" id="870435"/>
    <lineage>
        <taxon>Eukaryota</taxon>
        <taxon>Fungi</taxon>
        <taxon>Dikarya</taxon>
        <taxon>Basidiomycota</taxon>
        <taxon>Agaricomycotina</taxon>
        <taxon>Agaricomycetes</taxon>
        <taxon>Agaricomycetidae</taxon>
        <taxon>Boletales</taxon>
        <taxon>Sclerodermatineae</taxon>
        <taxon>Pisolithaceae</taxon>
        <taxon>Pisolithus</taxon>
    </lineage>
</organism>
<keyword evidence="2" id="KW-1185">Reference proteome</keyword>
<name>A0A0C3IG56_PISTI</name>
<protein>
    <submittedName>
        <fullName evidence="1">Uncharacterized protein</fullName>
    </submittedName>
</protein>
<evidence type="ECO:0000313" key="1">
    <source>
        <dbReference type="EMBL" id="KIN95997.1"/>
    </source>
</evidence>
<dbReference type="InParanoid" id="A0A0C3IG56"/>
<sequence length="57" mass="6537">WASFQYATLCPPVSLSSISHLYAYSRSVGRYPLPLTRSYSRLLPTSLFHVHLYFADV</sequence>
<reference evidence="1 2" key="1">
    <citation type="submission" date="2014-04" db="EMBL/GenBank/DDBJ databases">
        <authorList>
            <consortium name="DOE Joint Genome Institute"/>
            <person name="Kuo A."/>
            <person name="Kohler A."/>
            <person name="Costa M.D."/>
            <person name="Nagy L.G."/>
            <person name="Floudas D."/>
            <person name="Copeland A."/>
            <person name="Barry K.W."/>
            <person name="Cichocki N."/>
            <person name="Veneault-Fourrey C."/>
            <person name="LaButti K."/>
            <person name="Lindquist E.A."/>
            <person name="Lipzen A."/>
            <person name="Lundell T."/>
            <person name="Morin E."/>
            <person name="Murat C."/>
            <person name="Sun H."/>
            <person name="Tunlid A."/>
            <person name="Henrissat B."/>
            <person name="Grigoriev I.V."/>
            <person name="Hibbett D.S."/>
            <person name="Martin F."/>
            <person name="Nordberg H.P."/>
            <person name="Cantor M.N."/>
            <person name="Hua S.X."/>
        </authorList>
    </citation>
    <scope>NUCLEOTIDE SEQUENCE [LARGE SCALE GENOMIC DNA]</scope>
    <source>
        <strain evidence="1 2">Marx 270</strain>
    </source>
</reference>
<evidence type="ECO:0000313" key="2">
    <source>
        <dbReference type="Proteomes" id="UP000054217"/>
    </source>
</evidence>
<accession>A0A0C3IG56</accession>
<gene>
    <name evidence="1" type="ORF">M404DRAFT_1007044</name>
</gene>
<dbReference type="Proteomes" id="UP000054217">
    <property type="component" value="Unassembled WGS sequence"/>
</dbReference>
<dbReference type="EMBL" id="KN832055">
    <property type="protein sequence ID" value="KIN95997.1"/>
    <property type="molecule type" value="Genomic_DNA"/>
</dbReference>
<reference evidence="2" key="2">
    <citation type="submission" date="2015-01" db="EMBL/GenBank/DDBJ databases">
        <title>Evolutionary Origins and Diversification of the Mycorrhizal Mutualists.</title>
        <authorList>
            <consortium name="DOE Joint Genome Institute"/>
            <consortium name="Mycorrhizal Genomics Consortium"/>
            <person name="Kohler A."/>
            <person name="Kuo A."/>
            <person name="Nagy L.G."/>
            <person name="Floudas D."/>
            <person name="Copeland A."/>
            <person name="Barry K.W."/>
            <person name="Cichocki N."/>
            <person name="Veneault-Fourrey C."/>
            <person name="LaButti K."/>
            <person name="Lindquist E.A."/>
            <person name="Lipzen A."/>
            <person name="Lundell T."/>
            <person name="Morin E."/>
            <person name="Murat C."/>
            <person name="Riley R."/>
            <person name="Ohm R."/>
            <person name="Sun H."/>
            <person name="Tunlid A."/>
            <person name="Henrissat B."/>
            <person name="Grigoriev I.V."/>
            <person name="Hibbett D.S."/>
            <person name="Martin F."/>
        </authorList>
    </citation>
    <scope>NUCLEOTIDE SEQUENCE [LARGE SCALE GENOMIC DNA]</scope>
    <source>
        <strain evidence="2">Marx 270</strain>
    </source>
</reference>
<feature type="non-terminal residue" evidence="1">
    <location>
        <position position="1"/>
    </location>
</feature>
<dbReference type="AlphaFoldDB" id="A0A0C3IG56"/>
<proteinExistence type="predicted"/>